<keyword evidence="1" id="KW-0472">Membrane</keyword>
<proteinExistence type="predicted"/>
<comment type="caution">
    <text evidence="2">The sequence shown here is derived from an EMBL/GenBank/DDBJ whole genome shotgun (WGS) entry which is preliminary data.</text>
</comment>
<sequence>MIGGQALRRHRWLRWFLALLVAIPLLGGMAAGALIWRLGQGPLSVPVLARQIEQQLTPEGGRGRLSVAEARLAWDGFRGATPIEVQVSGVALRDEAGRMVGALPDASLFLALRPLLRGRLAPTEIVLRNPEIRLRREEDGRLHLDLPGEGEPREAAPADATADLLTELMRPGSSDSPVAELRRLRIRHGLVAVRDQALDRMWRLQGVEVEIHRDLGGVLLADGEAELVTAGTTVPVHVSGEGRGDPWSLTARLALPVLRPTEIARIFPAAEALSALDAPLALEAAASFDQEGTPRGISVNLSAPEGGRIAGLPFAALEARLHATEERLDLEEARIGVGPRSLSAQGVLLRHDSGWRGRLNIGADAVEAEEFARQWPSTLWPETRASVVGAWPRGRVDAISLGLDVTADGALREWRLEGGEAQARASGVTLALDGLGRINLDAAELDAAAARGALTLRRAEIRLEPVAQGAPATVLRASGAARAEGGKWRGGAELALDRVRLNDLRTLWPTGLGGPERSWITENLTVGEIRNGRWIVEAEAASDFSTLTPLVLRGEARVEGATVHWLRPVPPVRGVSATVRFGLEEVTVVTRGGRQERDGGEAGALEVRDANLRFLFPAGQMPRTEMTLNLAGPVTDVVAIVRHPRLHLFDRRPFPVTVAAGTMEGTLNLVFPLAANLTTDQLRLRAESRVRGGRLTRLLLERDLEEINAELALDTDSMRVAGNANFAATPVRVGVEMDFRQGPATQVVSRETASGRFDARVLAELGLDASGLLSGPVAIEARTERRRNNQGTVALRGDLRDAVLRFSPLNWVKPRGTPGSAEASLRLNGEALTSIENIRIEALELALRGRAVAPRGSRIERVEFAESLFGGSRFVGDARAPAQRGGPWTVALRGPVLDLRPVFGPAGHVSGGAARDRLAPNEGEGDAPPLLLDLRFDQVLLGERRDVFGVVARGATDRHGVLREAALRGATARGAGGFELALTPRGQARTLRGVADDGGALLNALGITSSVRGGRMTLAAQYAESRPGAPLSGTAELDQFVVRDAPALGKTLQAMTLYGLVEAMQGGSGLAFARAIVPFTLTPDEVRIADARAFSASLGVTARGRLLRERGVLDMEGTIVPAYFFNSLLGNLPLIGRLFSPEAGGGLFAATFRAQGDADDPQVTVNPLAALTPGFLRGLFGLADSGAPRR</sequence>
<gene>
    <name evidence="2" type="ORF">OF850_02960</name>
</gene>
<evidence type="ECO:0000256" key="1">
    <source>
        <dbReference type="SAM" id="Phobius"/>
    </source>
</evidence>
<evidence type="ECO:0000313" key="3">
    <source>
        <dbReference type="Proteomes" id="UP001526430"/>
    </source>
</evidence>
<dbReference type="RefSeq" id="WP_301588218.1">
    <property type="nucleotide sequence ID" value="NZ_JAPFQI010000001.1"/>
</dbReference>
<dbReference type="Proteomes" id="UP001526430">
    <property type="component" value="Unassembled WGS sequence"/>
</dbReference>
<name>A0ABT3NR06_9PROT</name>
<keyword evidence="3" id="KW-1185">Reference proteome</keyword>
<reference evidence="2 3" key="1">
    <citation type="submission" date="2022-10" db="EMBL/GenBank/DDBJ databases">
        <title>Roseococcus glaciei nov., sp. nov., isolated from glacier.</title>
        <authorList>
            <person name="Liu Q."/>
            <person name="Xin Y.-H."/>
        </authorList>
    </citation>
    <scope>NUCLEOTIDE SEQUENCE [LARGE SCALE GENOMIC DNA]</scope>
    <source>
        <strain evidence="2 3">MDT2-1-1</strain>
    </source>
</reference>
<organism evidence="2 3">
    <name type="scientific">Sabulicella glaciei</name>
    <dbReference type="NCBI Taxonomy" id="2984948"/>
    <lineage>
        <taxon>Bacteria</taxon>
        <taxon>Pseudomonadati</taxon>
        <taxon>Pseudomonadota</taxon>
        <taxon>Alphaproteobacteria</taxon>
        <taxon>Acetobacterales</taxon>
        <taxon>Acetobacteraceae</taxon>
        <taxon>Sabulicella</taxon>
    </lineage>
</organism>
<keyword evidence="1" id="KW-1133">Transmembrane helix</keyword>
<keyword evidence="1" id="KW-0812">Transmembrane</keyword>
<evidence type="ECO:0000313" key="2">
    <source>
        <dbReference type="EMBL" id="MCW8084576.1"/>
    </source>
</evidence>
<feature type="transmembrane region" description="Helical" evidence="1">
    <location>
        <begin position="12"/>
        <end position="36"/>
    </location>
</feature>
<accession>A0ABT3NR06</accession>
<dbReference type="EMBL" id="JAPFQI010000001">
    <property type="protein sequence ID" value="MCW8084576.1"/>
    <property type="molecule type" value="Genomic_DNA"/>
</dbReference>
<protein>
    <submittedName>
        <fullName evidence="2">DUF3971 domain-containing protein</fullName>
    </submittedName>
</protein>